<dbReference type="Proteomes" id="UP000005408">
    <property type="component" value="Unassembled WGS sequence"/>
</dbReference>
<dbReference type="EnsemblMetazoa" id="G16185.8">
    <property type="protein sequence ID" value="G16185.8:cds"/>
    <property type="gene ID" value="G16185"/>
</dbReference>
<evidence type="ECO:0000256" key="9">
    <source>
        <dbReference type="PROSITE-ProRule" id="PRU00649"/>
    </source>
</evidence>
<comment type="similarity">
    <text evidence="8">Belongs to the IWS1 family.</text>
</comment>
<dbReference type="GO" id="GO:0008380">
    <property type="term" value="P:RNA splicing"/>
    <property type="evidence" value="ECO:0007669"/>
    <property type="project" value="UniProtKB-KW"/>
</dbReference>
<dbReference type="GO" id="GO:0006397">
    <property type="term" value="P:mRNA processing"/>
    <property type="evidence" value="ECO:0007669"/>
    <property type="project" value="UniProtKB-KW"/>
</dbReference>
<feature type="compositionally biased region" description="Acidic residues" evidence="10">
    <location>
        <begin position="299"/>
        <end position="313"/>
    </location>
</feature>
<evidence type="ECO:0000256" key="10">
    <source>
        <dbReference type="SAM" id="MobiDB-lite"/>
    </source>
</evidence>
<organism evidence="12 13">
    <name type="scientific">Magallana gigas</name>
    <name type="common">Pacific oyster</name>
    <name type="synonym">Crassostrea gigas</name>
    <dbReference type="NCBI Taxonomy" id="29159"/>
    <lineage>
        <taxon>Eukaryota</taxon>
        <taxon>Metazoa</taxon>
        <taxon>Spiralia</taxon>
        <taxon>Lophotrochozoa</taxon>
        <taxon>Mollusca</taxon>
        <taxon>Bivalvia</taxon>
        <taxon>Autobranchia</taxon>
        <taxon>Pteriomorphia</taxon>
        <taxon>Ostreida</taxon>
        <taxon>Ostreoidea</taxon>
        <taxon>Ostreidae</taxon>
        <taxon>Magallana</taxon>
    </lineage>
</organism>
<dbReference type="AlphaFoldDB" id="A0A8W8IWG9"/>
<dbReference type="PROSITE" id="PS51319">
    <property type="entry name" value="TFIIS_N"/>
    <property type="match status" value="1"/>
</dbReference>
<keyword evidence="4" id="KW-0805">Transcription regulation</keyword>
<evidence type="ECO:0000256" key="8">
    <source>
        <dbReference type="ARBA" id="ARBA00037992"/>
    </source>
</evidence>
<keyword evidence="1" id="KW-0813">Transport</keyword>
<feature type="compositionally biased region" description="Acidic residues" evidence="10">
    <location>
        <begin position="61"/>
        <end position="72"/>
    </location>
</feature>
<reference evidence="12" key="1">
    <citation type="submission" date="2022-08" db="UniProtKB">
        <authorList>
            <consortium name="EnsemblMetazoa"/>
        </authorList>
    </citation>
    <scope>IDENTIFICATION</scope>
    <source>
        <strain evidence="12">05x7-T-G4-1.051#20</strain>
    </source>
</reference>
<evidence type="ECO:0000256" key="1">
    <source>
        <dbReference type="ARBA" id="ARBA00022448"/>
    </source>
</evidence>
<keyword evidence="2" id="KW-0507">mRNA processing</keyword>
<dbReference type="InterPro" id="IPR051037">
    <property type="entry name" value="RNAPII_TF_IWS1"/>
</dbReference>
<evidence type="ECO:0000256" key="7">
    <source>
        <dbReference type="ARBA" id="ARBA00023242"/>
    </source>
</evidence>
<feature type="compositionally biased region" description="Basic and acidic residues" evidence="10">
    <location>
        <begin position="270"/>
        <end position="279"/>
    </location>
</feature>
<evidence type="ECO:0000256" key="3">
    <source>
        <dbReference type="ARBA" id="ARBA00022816"/>
    </source>
</evidence>
<feature type="domain" description="TFIIS N-terminal" evidence="11">
    <location>
        <begin position="455"/>
        <end position="533"/>
    </location>
</feature>
<evidence type="ECO:0000256" key="2">
    <source>
        <dbReference type="ARBA" id="ARBA00022664"/>
    </source>
</evidence>
<proteinExistence type="inferred from homology"/>
<dbReference type="Gene3D" id="1.20.930.10">
    <property type="entry name" value="Conserved domain common to transcription factors TFIIS, elongin A, CRSP70"/>
    <property type="match status" value="1"/>
</dbReference>
<dbReference type="Pfam" id="PF08711">
    <property type="entry name" value="Med26"/>
    <property type="match status" value="1"/>
</dbReference>
<dbReference type="PANTHER" id="PTHR46010:SF1">
    <property type="entry name" value="PROTEIN IWS1 HOMOLOG"/>
    <property type="match status" value="1"/>
</dbReference>
<keyword evidence="3" id="KW-0509">mRNA transport</keyword>
<protein>
    <recommendedName>
        <fullName evidence="11">TFIIS N-terminal domain-containing protein</fullName>
    </recommendedName>
</protein>
<dbReference type="PANTHER" id="PTHR46010">
    <property type="entry name" value="PROTEIN IWS1 HOMOLOG"/>
    <property type="match status" value="1"/>
</dbReference>
<feature type="compositionally biased region" description="Low complexity" evidence="10">
    <location>
        <begin position="155"/>
        <end position="178"/>
    </location>
</feature>
<name>A0A8W8IWG9_MAGGI</name>
<keyword evidence="13" id="KW-1185">Reference proteome</keyword>
<evidence type="ECO:0000313" key="12">
    <source>
        <dbReference type="EnsemblMetazoa" id="G16185.8:cds"/>
    </source>
</evidence>
<evidence type="ECO:0000256" key="4">
    <source>
        <dbReference type="ARBA" id="ARBA00023015"/>
    </source>
</evidence>
<feature type="compositionally biased region" description="Basic and acidic residues" evidence="10">
    <location>
        <begin position="544"/>
        <end position="554"/>
    </location>
</feature>
<feature type="region of interest" description="Disordered" evidence="10">
    <location>
        <begin position="544"/>
        <end position="563"/>
    </location>
</feature>
<comment type="subcellular location">
    <subcellularLocation>
        <location evidence="9">Nucleus</location>
    </subcellularLocation>
</comment>
<feature type="compositionally biased region" description="Basic residues" evidence="10">
    <location>
        <begin position="317"/>
        <end position="326"/>
    </location>
</feature>
<feature type="region of interest" description="Disordered" evidence="10">
    <location>
        <begin position="1"/>
        <end position="362"/>
    </location>
</feature>
<feature type="compositionally biased region" description="Low complexity" evidence="10">
    <location>
        <begin position="73"/>
        <end position="93"/>
    </location>
</feature>
<evidence type="ECO:0000256" key="5">
    <source>
        <dbReference type="ARBA" id="ARBA00023163"/>
    </source>
</evidence>
<dbReference type="InterPro" id="IPR017923">
    <property type="entry name" value="TFIIS_N"/>
</dbReference>
<sequence>MDIDDSPRSGGSTPVMDEPTYHEEESQEGMDVEKAGSDIGSPRNRDAEMDDDYVSDGGEVEREEVERDDDEGPASPASGPASPDGSNPASPAGPLSPTESDGPRSPNDYGPASPEPEGPASPTGSVEGPISPTGSGSPPRSDEEGPLSPPPSPADGPASPEDQGPASPEGSGPASPDGPRSPESPRSNRSGSRSPQRSQSGSPTRSRSGSPVRSQSGSPARSRSGSPARSRSGSPARSRSGSPARSRSGSPRSRSGSPRSRSASPAGGSDDEKEKKAPGSDDENDTDKDELIADIFGSSDEDEEFEGFEEADVEAAKKKKEKKKGKESKAVVSDDEDGAGVTGQVENQEVVPDISSDEEGVNKDDIVSDFDLMLMRKKEEMRKRKKRRRDVDIINDNDDLIADMIVKMKEAAEDDRELNMRKKPAITKLKMLGHVVSQLKKADLHSAFLDCGVLSAMTEWLAPLPDKSLPHLQIREQFLRILHEFPAISQEGLKASGIGKAVMYLYKHPRETKLNKDRAGKLINEWSRPIFNLTSNFKMLSKQEREERDYEQLPKKRRVSAEGMTPRRDINNALAGEDNQLRPGDKGWINRARVPMPSHKDYVVRPKWGVDEGQQGKSSGKKAPTRYDKHVRAFAEKKKFSKAQRAVTISIEGRNMAL</sequence>
<accession>A0A8W8IWG9</accession>
<keyword evidence="6" id="KW-0508">mRNA splicing</keyword>
<evidence type="ECO:0000256" key="6">
    <source>
        <dbReference type="ARBA" id="ARBA00023187"/>
    </source>
</evidence>
<feature type="compositionally biased region" description="Low complexity" evidence="10">
    <location>
        <begin position="120"/>
        <end position="139"/>
    </location>
</feature>
<dbReference type="GO" id="GO:0005634">
    <property type="term" value="C:nucleus"/>
    <property type="evidence" value="ECO:0007669"/>
    <property type="project" value="UniProtKB-SubCell"/>
</dbReference>
<dbReference type="FunFam" id="1.20.930.10:FF:000001">
    <property type="entry name" value="IWS1, SUPT6H interacting protein"/>
    <property type="match status" value="1"/>
</dbReference>
<evidence type="ECO:0000313" key="13">
    <source>
        <dbReference type="Proteomes" id="UP000005408"/>
    </source>
</evidence>
<evidence type="ECO:0000259" key="11">
    <source>
        <dbReference type="PROSITE" id="PS51319"/>
    </source>
</evidence>
<feature type="region of interest" description="Disordered" evidence="10">
    <location>
        <begin position="608"/>
        <end position="627"/>
    </location>
</feature>
<dbReference type="GO" id="GO:0016973">
    <property type="term" value="P:poly(A)+ mRNA export from nucleus"/>
    <property type="evidence" value="ECO:0007669"/>
    <property type="project" value="TreeGrafter"/>
</dbReference>
<keyword evidence="7 9" id="KW-0539">Nucleus</keyword>
<keyword evidence="5" id="KW-0804">Transcription</keyword>
<dbReference type="InterPro" id="IPR035441">
    <property type="entry name" value="TFIIS/LEDGF_dom_sf"/>
</dbReference>
<feature type="compositionally biased region" description="Low complexity" evidence="10">
    <location>
        <begin position="184"/>
        <end position="268"/>
    </location>
</feature>